<evidence type="ECO:0000256" key="1">
    <source>
        <dbReference type="ARBA" id="ARBA00004123"/>
    </source>
</evidence>
<evidence type="ECO:0000259" key="11">
    <source>
        <dbReference type="Pfam" id="PF18018"/>
    </source>
</evidence>
<dbReference type="InterPro" id="IPR041863">
    <property type="entry name" value="PolD2_C"/>
</dbReference>
<reference evidence="12" key="1">
    <citation type="journal article" date="2022" name="IScience">
        <title>Evolution of zygomycete secretomes and the origins of terrestrial fungal ecologies.</title>
        <authorList>
            <person name="Chang Y."/>
            <person name="Wang Y."/>
            <person name="Mondo S."/>
            <person name="Ahrendt S."/>
            <person name="Andreopoulos W."/>
            <person name="Barry K."/>
            <person name="Beard J."/>
            <person name="Benny G.L."/>
            <person name="Blankenship S."/>
            <person name="Bonito G."/>
            <person name="Cuomo C."/>
            <person name="Desiro A."/>
            <person name="Gervers K.A."/>
            <person name="Hundley H."/>
            <person name="Kuo A."/>
            <person name="LaButti K."/>
            <person name="Lang B.F."/>
            <person name="Lipzen A."/>
            <person name="O'Donnell K."/>
            <person name="Pangilinan J."/>
            <person name="Reynolds N."/>
            <person name="Sandor L."/>
            <person name="Smith M.E."/>
            <person name="Tsang A."/>
            <person name="Grigoriev I.V."/>
            <person name="Stajich J.E."/>
            <person name="Spatafora J.W."/>
        </authorList>
    </citation>
    <scope>NUCLEOTIDE SEQUENCE</scope>
    <source>
        <strain evidence="12">RSA 2281</strain>
    </source>
</reference>
<feature type="domain" description="DNA polymerase alpha/delta/epsilon subunit B" evidence="10">
    <location>
        <begin position="189"/>
        <end position="402"/>
    </location>
</feature>
<evidence type="ECO:0000256" key="6">
    <source>
        <dbReference type="ARBA" id="ARBA00022705"/>
    </source>
</evidence>
<keyword evidence="7" id="KW-0239">DNA-directed DNA polymerase</keyword>
<name>A0AAD5JSN8_9FUNG</name>
<evidence type="ECO:0000256" key="5">
    <source>
        <dbReference type="ARBA" id="ARBA00022695"/>
    </source>
</evidence>
<evidence type="ECO:0000256" key="4">
    <source>
        <dbReference type="ARBA" id="ARBA00022679"/>
    </source>
</evidence>
<dbReference type="AlphaFoldDB" id="A0AAD5JSN8"/>
<dbReference type="GO" id="GO:0006273">
    <property type="term" value="P:lagging strand elongation"/>
    <property type="evidence" value="ECO:0007669"/>
    <property type="project" value="UniProtKB-ARBA"/>
</dbReference>
<proteinExistence type="inferred from homology"/>
<reference evidence="12" key="2">
    <citation type="submission" date="2023-02" db="EMBL/GenBank/DDBJ databases">
        <authorList>
            <consortium name="DOE Joint Genome Institute"/>
            <person name="Mondo S.J."/>
            <person name="Chang Y."/>
            <person name="Wang Y."/>
            <person name="Ahrendt S."/>
            <person name="Andreopoulos W."/>
            <person name="Barry K."/>
            <person name="Beard J."/>
            <person name="Benny G.L."/>
            <person name="Blankenship S."/>
            <person name="Bonito G."/>
            <person name="Cuomo C."/>
            <person name="Desiro A."/>
            <person name="Gervers K.A."/>
            <person name="Hundley H."/>
            <person name="Kuo A."/>
            <person name="LaButti K."/>
            <person name="Lang B.F."/>
            <person name="Lipzen A."/>
            <person name="O'Donnell K."/>
            <person name="Pangilinan J."/>
            <person name="Reynolds N."/>
            <person name="Sandor L."/>
            <person name="Smith M.W."/>
            <person name="Tsang A."/>
            <person name="Grigoriev I.V."/>
            <person name="Stajich J.E."/>
            <person name="Spatafora J.W."/>
        </authorList>
    </citation>
    <scope>NUCLEOTIDE SEQUENCE</scope>
    <source>
        <strain evidence="12">RSA 2281</strain>
    </source>
</reference>
<dbReference type="EMBL" id="JAIXMP010000028">
    <property type="protein sequence ID" value="KAI9252432.1"/>
    <property type="molecule type" value="Genomic_DNA"/>
</dbReference>
<dbReference type="Pfam" id="PF18018">
    <property type="entry name" value="DNA_pol_D_N"/>
    <property type="match status" value="1"/>
</dbReference>
<comment type="caution">
    <text evidence="12">The sequence shown here is derived from an EMBL/GenBank/DDBJ whole genome shotgun (WGS) entry which is preliminary data.</text>
</comment>
<comment type="subcellular location">
    <subcellularLocation>
        <location evidence="1">Nucleus</location>
    </subcellularLocation>
</comment>
<feature type="domain" description="DNA polymerase delta subunit OB-fold" evidence="11">
    <location>
        <begin position="38"/>
        <end position="169"/>
    </location>
</feature>
<comment type="similarity">
    <text evidence="2">Belongs to the DNA polymerase delta/II small subunit family.</text>
</comment>
<dbReference type="Proteomes" id="UP001209540">
    <property type="component" value="Unassembled WGS sequence"/>
</dbReference>
<dbReference type="FunFam" id="3.60.21.50:FF:000002">
    <property type="entry name" value="DNA polymerase delta small subunit"/>
    <property type="match status" value="1"/>
</dbReference>
<gene>
    <name evidence="12" type="ORF">BDA99DRAFT_563449</name>
</gene>
<sequence>MASGSLEVEITERAESTFEDLPDLANSLIIESRSFHRQYASLYFVRLLKLRPAVLKQAELRWGNLPDNPKFVPKVLDAGMKRCYIVGTIYVDMQLKPNVLNDLTQETSLVAPTIPRKYKGTEDKISIEDESGRIQLIGAVLEKEFWVTGTIVGLLGKETSSGAFEVQEVCYPGIAPQPPFPLNDNPKYVALVSGLNVGADAATELKLQLLTEYITGELGTNATQEFSSRISRLIIAGNSIGTRQLIEEDKKTKKYGYDSTRYDSGPLAQFDDLLEEICASVPVDIMPGSKDPVNCQLPQQPLHPSLFTKAKEVGSLSSVTNPYWCKVDGVTFLGTSGQNVDDIFKYTDSDDHIVMAERCLFWRHMAPSAPDTLWCYPFQENDPFILENSPHVYFIGNQPQFEQSIIEGPEGQKTRVIMVPSFSETGTIVLVNLGTLDCIEICIDV</sequence>
<evidence type="ECO:0000313" key="12">
    <source>
        <dbReference type="EMBL" id="KAI9252432.1"/>
    </source>
</evidence>
<dbReference type="EC" id="2.7.7.7" evidence="3"/>
<dbReference type="GO" id="GO:0003677">
    <property type="term" value="F:DNA binding"/>
    <property type="evidence" value="ECO:0007669"/>
    <property type="project" value="InterPro"/>
</dbReference>
<evidence type="ECO:0000256" key="9">
    <source>
        <dbReference type="ARBA" id="ARBA00049244"/>
    </source>
</evidence>
<evidence type="ECO:0000256" key="7">
    <source>
        <dbReference type="ARBA" id="ARBA00022932"/>
    </source>
</evidence>
<keyword evidence="6" id="KW-0235">DNA replication</keyword>
<dbReference type="PANTHER" id="PTHR10416:SF0">
    <property type="entry name" value="DNA POLYMERASE DELTA SUBUNIT 2"/>
    <property type="match status" value="1"/>
</dbReference>
<dbReference type="Gene3D" id="3.60.21.50">
    <property type="match status" value="1"/>
</dbReference>
<accession>A0AAD5JSN8</accession>
<protein>
    <recommendedName>
        <fullName evidence="3">DNA-directed DNA polymerase</fullName>
        <ecNumber evidence="3">2.7.7.7</ecNumber>
    </recommendedName>
</protein>
<organism evidence="12 13">
    <name type="scientific">Phascolomyces articulosus</name>
    <dbReference type="NCBI Taxonomy" id="60185"/>
    <lineage>
        <taxon>Eukaryota</taxon>
        <taxon>Fungi</taxon>
        <taxon>Fungi incertae sedis</taxon>
        <taxon>Mucoromycota</taxon>
        <taxon>Mucoromycotina</taxon>
        <taxon>Mucoromycetes</taxon>
        <taxon>Mucorales</taxon>
        <taxon>Lichtheimiaceae</taxon>
        <taxon>Phascolomyces</taxon>
    </lineage>
</organism>
<evidence type="ECO:0000256" key="3">
    <source>
        <dbReference type="ARBA" id="ARBA00012417"/>
    </source>
</evidence>
<dbReference type="FunFam" id="2.40.50.430:FF:000002">
    <property type="entry name" value="DNA polymerase delta subunit"/>
    <property type="match status" value="1"/>
</dbReference>
<dbReference type="InterPro" id="IPR007185">
    <property type="entry name" value="DNA_pol_a/d/e_bsu"/>
</dbReference>
<keyword evidence="4" id="KW-0808">Transferase</keyword>
<dbReference type="InterPro" id="IPR024826">
    <property type="entry name" value="DNA_pol_delta/II_ssu"/>
</dbReference>
<evidence type="ECO:0000313" key="13">
    <source>
        <dbReference type="Proteomes" id="UP001209540"/>
    </source>
</evidence>
<dbReference type="CDD" id="cd07387">
    <property type="entry name" value="MPP_PolD2_C"/>
    <property type="match status" value="1"/>
</dbReference>
<dbReference type="Pfam" id="PF04042">
    <property type="entry name" value="DNA_pol_E_B"/>
    <property type="match status" value="1"/>
</dbReference>
<comment type="catalytic activity">
    <reaction evidence="9">
        <text>DNA(n) + a 2'-deoxyribonucleoside 5'-triphosphate = DNA(n+1) + diphosphate</text>
        <dbReference type="Rhea" id="RHEA:22508"/>
        <dbReference type="Rhea" id="RHEA-COMP:17339"/>
        <dbReference type="Rhea" id="RHEA-COMP:17340"/>
        <dbReference type="ChEBI" id="CHEBI:33019"/>
        <dbReference type="ChEBI" id="CHEBI:61560"/>
        <dbReference type="ChEBI" id="CHEBI:173112"/>
        <dbReference type="EC" id="2.7.7.7"/>
    </reaction>
</comment>
<dbReference type="GO" id="GO:1902969">
    <property type="term" value="P:mitotic DNA replication"/>
    <property type="evidence" value="ECO:0007669"/>
    <property type="project" value="UniProtKB-ARBA"/>
</dbReference>
<dbReference type="GO" id="GO:0006281">
    <property type="term" value="P:DNA repair"/>
    <property type="evidence" value="ECO:0007669"/>
    <property type="project" value="UniProtKB-ARBA"/>
</dbReference>
<keyword evidence="13" id="KW-1185">Reference proteome</keyword>
<evidence type="ECO:0000256" key="2">
    <source>
        <dbReference type="ARBA" id="ARBA00006035"/>
    </source>
</evidence>
<dbReference type="GO" id="GO:0003887">
    <property type="term" value="F:DNA-directed DNA polymerase activity"/>
    <property type="evidence" value="ECO:0007669"/>
    <property type="project" value="UniProtKB-KW"/>
</dbReference>
<evidence type="ECO:0000259" key="10">
    <source>
        <dbReference type="Pfam" id="PF04042"/>
    </source>
</evidence>
<keyword evidence="5" id="KW-0548">Nucleotidyltransferase</keyword>
<dbReference type="Gene3D" id="2.40.50.430">
    <property type="match status" value="1"/>
</dbReference>
<dbReference type="GO" id="GO:0043625">
    <property type="term" value="C:delta DNA polymerase complex"/>
    <property type="evidence" value="ECO:0007669"/>
    <property type="project" value="TreeGrafter"/>
</dbReference>
<keyword evidence="8" id="KW-0539">Nucleus</keyword>
<evidence type="ECO:0000256" key="8">
    <source>
        <dbReference type="ARBA" id="ARBA00023242"/>
    </source>
</evidence>
<dbReference type="InterPro" id="IPR040663">
    <property type="entry name" value="DNA_pol_D_N"/>
</dbReference>
<dbReference type="PANTHER" id="PTHR10416">
    <property type="entry name" value="DNA POLYMERASE DELTA SUBUNIT 2"/>
    <property type="match status" value="1"/>
</dbReference>